<evidence type="ECO:0000313" key="1">
    <source>
        <dbReference type="EMBL" id="MBK9982780.1"/>
    </source>
</evidence>
<proteinExistence type="predicted"/>
<accession>A0A9D7XP22</accession>
<dbReference type="AlphaFoldDB" id="A0A9D7XP22"/>
<reference evidence="1 2" key="1">
    <citation type="submission" date="2020-10" db="EMBL/GenBank/DDBJ databases">
        <title>Connecting structure to function with the recovery of over 1000 high-quality activated sludge metagenome-assembled genomes encoding full-length rRNA genes using long-read sequencing.</title>
        <authorList>
            <person name="Singleton C.M."/>
            <person name="Petriglieri F."/>
            <person name="Kristensen J.M."/>
            <person name="Kirkegaard R.H."/>
            <person name="Michaelsen T.Y."/>
            <person name="Andersen M.H."/>
            <person name="Karst S.M."/>
            <person name="Dueholm M.S."/>
            <person name="Nielsen P.H."/>
            <person name="Albertsen M."/>
        </authorList>
    </citation>
    <scope>NUCLEOTIDE SEQUENCE [LARGE SCALE GENOMIC DNA]</scope>
    <source>
        <strain evidence="1">Ribe_18-Q3-R11-54_MAXAC.273</strain>
    </source>
</reference>
<dbReference type="Proteomes" id="UP000808337">
    <property type="component" value="Unassembled WGS sequence"/>
</dbReference>
<gene>
    <name evidence="1" type="ORF">IPP15_10210</name>
</gene>
<evidence type="ECO:0000313" key="2">
    <source>
        <dbReference type="Proteomes" id="UP000808337"/>
    </source>
</evidence>
<dbReference type="Gene3D" id="6.20.350.10">
    <property type="match status" value="1"/>
</dbReference>
<protein>
    <submittedName>
        <fullName evidence="1">Uncharacterized protein</fullName>
    </submittedName>
</protein>
<organism evidence="1 2">
    <name type="scientific">Candidatus Opimibacter skivensis</name>
    <dbReference type="NCBI Taxonomy" id="2982028"/>
    <lineage>
        <taxon>Bacteria</taxon>
        <taxon>Pseudomonadati</taxon>
        <taxon>Bacteroidota</taxon>
        <taxon>Saprospiria</taxon>
        <taxon>Saprospirales</taxon>
        <taxon>Saprospiraceae</taxon>
        <taxon>Candidatus Opimibacter</taxon>
    </lineage>
</organism>
<dbReference type="EMBL" id="JADKGY010000007">
    <property type="protein sequence ID" value="MBK9982780.1"/>
    <property type="molecule type" value="Genomic_DNA"/>
</dbReference>
<name>A0A9D7XP22_9BACT</name>
<comment type="caution">
    <text evidence="1">The sequence shown here is derived from an EMBL/GenBank/DDBJ whole genome shotgun (WGS) entry which is preliminary data.</text>
</comment>
<sequence length="166" mass="19294">MGQTPGCKNKTPVGSMQAEWDKLKDAQKDSNRLPARHLHIKLRFVKAELSDIESGEELNFDDIEEQLWDKIARMEHNRWNAEKSINGFVLIDKVNDRNLGVFLKDNLKCHWDLLPFDNLDHETQEYDKYTFRMAPMIAQLNHKKFSGSGLMINGQSYLSIEWSGDL</sequence>